<dbReference type="RefSeq" id="WP_089708066.1">
    <property type="nucleotide sequence ID" value="NZ_FMAR01000001.1"/>
</dbReference>
<name>A0A1C3Z0F0_9BACT</name>
<gene>
    <name evidence="5" type="ORF">GA0116948_101185</name>
</gene>
<dbReference type="SUPFAM" id="SSF50331">
    <property type="entry name" value="MOP-like"/>
    <property type="match status" value="1"/>
</dbReference>
<dbReference type="InterPro" id="IPR013611">
    <property type="entry name" value="Transp-assoc_OB_typ2"/>
</dbReference>
<protein>
    <submittedName>
        <fullName evidence="5">ABC-type Fe3+/spermidine/putrescine transport systems, ATPase components</fullName>
    </submittedName>
</protein>
<dbReference type="Gene3D" id="3.40.50.300">
    <property type="entry name" value="P-loop containing nucleotide triphosphate hydrolases"/>
    <property type="match status" value="1"/>
</dbReference>
<dbReference type="EMBL" id="FMAR01000001">
    <property type="protein sequence ID" value="SCB75789.1"/>
    <property type="molecule type" value="Genomic_DNA"/>
</dbReference>
<evidence type="ECO:0000313" key="6">
    <source>
        <dbReference type="Proteomes" id="UP000242818"/>
    </source>
</evidence>
<accession>A0A1C3Z0F0</accession>
<dbReference type="InterPro" id="IPR027417">
    <property type="entry name" value="P-loop_NTPase"/>
</dbReference>
<proteinExistence type="predicted"/>
<dbReference type="PROSITE" id="PS00211">
    <property type="entry name" value="ABC_TRANSPORTER_1"/>
    <property type="match status" value="1"/>
</dbReference>
<evidence type="ECO:0000256" key="2">
    <source>
        <dbReference type="ARBA" id="ARBA00022741"/>
    </source>
</evidence>
<dbReference type="SUPFAM" id="SSF52540">
    <property type="entry name" value="P-loop containing nucleoside triphosphate hydrolases"/>
    <property type="match status" value="1"/>
</dbReference>
<dbReference type="AlphaFoldDB" id="A0A1C3Z0F0"/>
<sequence length="314" mass="34610">MSFIEVKGVYKRTGSDFTLLPVSFSLEKLQKLAIAGESGSGKSTLVKIIAGLAQPDGGEVLLEGVRVKGPEEKLMMVTPGIAYLSQHFELKENYWVEDVLNYDNQLTEASTRELFDICRISHLLRRKTHQVSGGEKQRIALARLLVNTPRLLILDEPYSNLDLIHKGILKEVVRDVTEQLQTTCMLVSHDPLDILPWADQVIVMKGGEVMQQGPPITIYRAPVNAYVAGIFGKYNLLSPDLLRALGVKATSPAFVRPENIQLASKGVKGIIKTRQFMGSTYLLEVEVAGQVVWACTTAASHLPGQPVHLKLVTV</sequence>
<dbReference type="Pfam" id="PF08402">
    <property type="entry name" value="TOBE_2"/>
    <property type="match status" value="1"/>
</dbReference>
<feature type="domain" description="ABC transporter" evidence="4">
    <location>
        <begin position="4"/>
        <end position="231"/>
    </location>
</feature>
<dbReference type="PANTHER" id="PTHR42781:SF4">
    <property type="entry name" value="SPERMIDINE_PUTRESCINE IMPORT ATP-BINDING PROTEIN POTA"/>
    <property type="match status" value="1"/>
</dbReference>
<dbReference type="STRING" id="1335309.GA0116948_101185"/>
<dbReference type="InterPro" id="IPR008995">
    <property type="entry name" value="Mo/tungstate-bd_C_term_dom"/>
</dbReference>
<dbReference type="InterPro" id="IPR017871">
    <property type="entry name" value="ABC_transporter-like_CS"/>
</dbReference>
<evidence type="ECO:0000256" key="1">
    <source>
        <dbReference type="ARBA" id="ARBA00022448"/>
    </source>
</evidence>
<dbReference type="GO" id="GO:0022857">
    <property type="term" value="F:transmembrane transporter activity"/>
    <property type="evidence" value="ECO:0007669"/>
    <property type="project" value="InterPro"/>
</dbReference>
<evidence type="ECO:0000259" key="4">
    <source>
        <dbReference type="PROSITE" id="PS50893"/>
    </source>
</evidence>
<dbReference type="Pfam" id="PF00005">
    <property type="entry name" value="ABC_tran"/>
    <property type="match status" value="1"/>
</dbReference>
<dbReference type="PANTHER" id="PTHR42781">
    <property type="entry name" value="SPERMIDINE/PUTRESCINE IMPORT ATP-BINDING PROTEIN POTA"/>
    <property type="match status" value="1"/>
</dbReference>
<reference evidence="5 6" key="1">
    <citation type="submission" date="2016-08" db="EMBL/GenBank/DDBJ databases">
        <authorList>
            <person name="Seilhamer J.J."/>
        </authorList>
    </citation>
    <scope>NUCLEOTIDE SEQUENCE [LARGE SCALE GENOMIC DNA]</scope>
    <source>
        <strain evidence="5 6">A37T2</strain>
    </source>
</reference>
<dbReference type="OrthoDB" id="9802264at2"/>
<dbReference type="InterPro" id="IPR050093">
    <property type="entry name" value="ABC_SmlMolc_Importer"/>
</dbReference>
<dbReference type="SMART" id="SM00382">
    <property type="entry name" value="AAA"/>
    <property type="match status" value="1"/>
</dbReference>
<keyword evidence="1" id="KW-0813">Transport</keyword>
<dbReference type="InterPro" id="IPR003593">
    <property type="entry name" value="AAA+_ATPase"/>
</dbReference>
<keyword evidence="3" id="KW-0067">ATP-binding</keyword>
<organism evidence="5 6">
    <name type="scientific">Chitinophaga costaii</name>
    <dbReference type="NCBI Taxonomy" id="1335309"/>
    <lineage>
        <taxon>Bacteria</taxon>
        <taxon>Pseudomonadati</taxon>
        <taxon>Bacteroidota</taxon>
        <taxon>Chitinophagia</taxon>
        <taxon>Chitinophagales</taxon>
        <taxon>Chitinophagaceae</taxon>
        <taxon>Chitinophaga</taxon>
    </lineage>
</organism>
<keyword evidence="6" id="KW-1185">Reference proteome</keyword>
<evidence type="ECO:0000313" key="5">
    <source>
        <dbReference type="EMBL" id="SCB75789.1"/>
    </source>
</evidence>
<dbReference type="GO" id="GO:0043190">
    <property type="term" value="C:ATP-binding cassette (ABC) transporter complex"/>
    <property type="evidence" value="ECO:0007669"/>
    <property type="project" value="InterPro"/>
</dbReference>
<dbReference type="PROSITE" id="PS50893">
    <property type="entry name" value="ABC_TRANSPORTER_2"/>
    <property type="match status" value="1"/>
</dbReference>
<dbReference type="InterPro" id="IPR003439">
    <property type="entry name" value="ABC_transporter-like_ATP-bd"/>
</dbReference>
<dbReference type="GO" id="GO:0005524">
    <property type="term" value="F:ATP binding"/>
    <property type="evidence" value="ECO:0007669"/>
    <property type="project" value="UniProtKB-KW"/>
</dbReference>
<dbReference type="GO" id="GO:0016887">
    <property type="term" value="F:ATP hydrolysis activity"/>
    <property type="evidence" value="ECO:0007669"/>
    <property type="project" value="InterPro"/>
</dbReference>
<dbReference type="Proteomes" id="UP000242818">
    <property type="component" value="Unassembled WGS sequence"/>
</dbReference>
<evidence type="ECO:0000256" key="3">
    <source>
        <dbReference type="ARBA" id="ARBA00022840"/>
    </source>
</evidence>
<keyword evidence="2" id="KW-0547">Nucleotide-binding</keyword>